<feature type="compositionally biased region" description="Polar residues" evidence="1">
    <location>
        <begin position="127"/>
        <end position="143"/>
    </location>
</feature>
<evidence type="ECO:0000256" key="1">
    <source>
        <dbReference type="SAM" id="MobiDB-lite"/>
    </source>
</evidence>
<organism evidence="2 3">
    <name type="scientific">Forsythia ovata</name>
    <dbReference type="NCBI Taxonomy" id="205694"/>
    <lineage>
        <taxon>Eukaryota</taxon>
        <taxon>Viridiplantae</taxon>
        <taxon>Streptophyta</taxon>
        <taxon>Embryophyta</taxon>
        <taxon>Tracheophyta</taxon>
        <taxon>Spermatophyta</taxon>
        <taxon>Magnoliopsida</taxon>
        <taxon>eudicotyledons</taxon>
        <taxon>Gunneridae</taxon>
        <taxon>Pentapetalae</taxon>
        <taxon>asterids</taxon>
        <taxon>lamiids</taxon>
        <taxon>Lamiales</taxon>
        <taxon>Oleaceae</taxon>
        <taxon>Forsythieae</taxon>
        <taxon>Forsythia</taxon>
    </lineage>
</organism>
<name>A0ABD1R4S1_9LAMI</name>
<dbReference type="EMBL" id="JBFOLJ010000013">
    <property type="protein sequence ID" value="KAL2483440.1"/>
    <property type="molecule type" value="Genomic_DNA"/>
</dbReference>
<dbReference type="AlphaFoldDB" id="A0ABD1R4S1"/>
<reference evidence="3" key="1">
    <citation type="submission" date="2024-07" db="EMBL/GenBank/DDBJ databases">
        <title>Two chromosome-level genome assemblies of Korean endemic species Abeliophyllum distichum and Forsythia ovata (Oleaceae).</title>
        <authorList>
            <person name="Jang H."/>
        </authorList>
    </citation>
    <scope>NUCLEOTIDE SEQUENCE [LARGE SCALE GENOMIC DNA]</scope>
</reference>
<sequence>MEESQNSKVENIPQEEIKTRIEEVEKRSSELVQDEETGEGNSVLETRPSLDSAVKIFVERFTLGDLVKNIADSSYIAQVKEEVEKMVLVSDPWASSVGKDAIYQESEQMKDGISDALIESPLKGTEETTLPTSDETVTENDASLSLPEDVSRDHVSKTLLNNQVLDSFNWLLMARLKCWVEQY</sequence>
<comment type="caution">
    <text evidence="2">The sequence shown here is derived from an EMBL/GenBank/DDBJ whole genome shotgun (WGS) entry which is preliminary data.</text>
</comment>
<feature type="region of interest" description="Disordered" evidence="1">
    <location>
        <begin position="1"/>
        <end position="20"/>
    </location>
</feature>
<proteinExistence type="predicted"/>
<keyword evidence="3" id="KW-1185">Reference proteome</keyword>
<feature type="region of interest" description="Disordered" evidence="1">
    <location>
        <begin position="121"/>
        <end position="145"/>
    </location>
</feature>
<feature type="region of interest" description="Disordered" evidence="1">
    <location>
        <begin position="25"/>
        <end position="44"/>
    </location>
</feature>
<dbReference type="Proteomes" id="UP001604277">
    <property type="component" value="Unassembled WGS sequence"/>
</dbReference>
<protein>
    <submittedName>
        <fullName evidence="2">Uncharacterized protein</fullName>
    </submittedName>
</protein>
<evidence type="ECO:0000313" key="3">
    <source>
        <dbReference type="Proteomes" id="UP001604277"/>
    </source>
</evidence>
<gene>
    <name evidence="2" type="ORF">Fot_44884</name>
</gene>
<accession>A0ABD1R4S1</accession>
<evidence type="ECO:0000313" key="2">
    <source>
        <dbReference type="EMBL" id="KAL2483440.1"/>
    </source>
</evidence>